<keyword evidence="2" id="KW-0040">ANK repeat</keyword>
<dbReference type="InterPro" id="IPR036770">
    <property type="entry name" value="Ankyrin_rpt-contain_sf"/>
</dbReference>
<dbReference type="Pfam" id="PF12796">
    <property type="entry name" value="Ank_2"/>
    <property type="match status" value="1"/>
</dbReference>
<dbReference type="InterPro" id="IPR002110">
    <property type="entry name" value="Ankyrin_rpt"/>
</dbReference>
<dbReference type="SMART" id="SM00248">
    <property type="entry name" value="ANK"/>
    <property type="match status" value="6"/>
</dbReference>
<proteinExistence type="predicted"/>
<accession>A0A6G6AB56</accession>
<evidence type="ECO:0000313" key="3">
    <source>
        <dbReference type="EMBL" id="QID05787.1"/>
    </source>
</evidence>
<evidence type="ECO:0000256" key="2">
    <source>
        <dbReference type="ARBA" id="ARBA00023043"/>
    </source>
</evidence>
<keyword evidence="1" id="KW-0677">Repeat</keyword>
<name>A0A6G6AB56_9VIRU</name>
<dbReference type="PANTHER" id="PTHR44207:SF1">
    <property type="entry name" value="SURFACE ANTIGEN BSPA-LIKE"/>
    <property type="match status" value="1"/>
</dbReference>
<dbReference type="PROSITE" id="PS50088">
    <property type="entry name" value="ANK_REPEAT"/>
    <property type="match status" value="1"/>
</dbReference>
<evidence type="ECO:0000256" key="1">
    <source>
        <dbReference type="ARBA" id="ARBA00022737"/>
    </source>
</evidence>
<dbReference type="EMBL" id="MN175499">
    <property type="protein sequence ID" value="QID05787.1"/>
    <property type="molecule type" value="Genomic_DNA"/>
</dbReference>
<dbReference type="PROSITE" id="PS50297">
    <property type="entry name" value="ANK_REP_REGION"/>
    <property type="match status" value="1"/>
</dbReference>
<dbReference type="PANTHER" id="PTHR44207">
    <property type="entry name" value="SURFACE ANTIGEN BSPA-LIKE-RELATED"/>
    <property type="match status" value="1"/>
</dbReference>
<reference evidence="3" key="1">
    <citation type="submission" date="2019-07" db="EMBL/GenBank/DDBJ databases">
        <title>The discovery of a new lineage B mimivirus raises questions about particles surface fibrils.</title>
        <authorList>
            <person name="Silva L.K.S."/>
            <person name="Rodrigues R.A.L."/>
            <person name="Andrade A.C.S.P."/>
            <person name="Hikida H."/>
            <person name="Andreani J."/>
            <person name="Levasseur A."/>
            <person name="La Scola B."/>
            <person name="Abrahao J.S."/>
        </authorList>
    </citation>
    <scope>NUCLEOTIDE SEQUENCE</scope>
    <source>
        <strain evidence="3">B60</strain>
    </source>
</reference>
<dbReference type="SUPFAM" id="SSF48403">
    <property type="entry name" value="Ankyrin repeat"/>
    <property type="match status" value="2"/>
</dbReference>
<protein>
    <submittedName>
        <fullName evidence="3">Ankyrin repeat-containing protein</fullName>
    </submittedName>
</protein>
<sequence>MNCSFDQEMIDLVSNTSDELLLSVLEKNIGELILKGETKCYCTLKRIVYDLVQRKNLGAIKHILESDLTENVTKKIDNFCIYLSCKFGYLELLQYLEEIGVNIWTKKIYIGLTFDDSYNYDEYESDDGDKCYDEYFFDSSMACASKYKHVEIIKYLSCEDTNVEGFTTACLKKDLELVKYFLDQQEYDMKTILYALDNACSSGSLEIIKHLMPLVPEDKRVEKYIIEGICHLENIIEIIEYLIQQNWKISIKFTIKESLKEDNLELFKYLTTKYLDIKYSFKNVMQYACLCGGYKILQYIIATGCIPISNKHIKSKKFCRLFETVSERGYFEVFKLLYSLNNKVDLYESFTNACENGHLDIAQFINLNHKNFLSEKFRKNGDRYLTYLMRITFARGQLDVLKYLETIGISRSYISQYAASLVVGNGYKTRKELECIKWLYEDVNFHKYSEAIAIKAFRYDHDDIIRYLVSVGLNLQPIINIALDYICINGNLDCLKYLIEYGVDITINNNRAIKLAAQENHIEIVKCLVKNGADIKTDNNFVMKIATLKNYHVMKKYLISLGLEEVNADSIGSLDEIRTIKNPDKDEKNWCKHHGGFIYPDKLMSRP</sequence>
<organism evidence="3">
    <name type="scientific">Borely moumouvirus</name>
    <dbReference type="NCBI Taxonomy" id="2712067"/>
    <lineage>
        <taxon>Viruses</taxon>
        <taxon>Varidnaviria</taxon>
        <taxon>Bamfordvirae</taxon>
        <taxon>Nucleocytoviricota</taxon>
        <taxon>Megaviricetes</taxon>
        <taxon>Imitervirales</taxon>
        <taxon>Mimiviridae</taxon>
        <taxon>Megamimivirinae</taxon>
        <taxon>Moumouvirus</taxon>
    </lineage>
</organism>
<dbReference type="Gene3D" id="1.25.40.20">
    <property type="entry name" value="Ankyrin repeat-containing domain"/>
    <property type="match status" value="3"/>
</dbReference>